<evidence type="ECO:0000313" key="10">
    <source>
        <dbReference type="Proteomes" id="UP000241890"/>
    </source>
</evidence>
<dbReference type="GO" id="GO:0003723">
    <property type="term" value="F:RNA binding"/>
    <property type="evidence" value="ECO:0007669"/>
    <property type="project" value="UniProtKB-KW"/>
</dbReference>
<keyword evidence="2 5" id="KW-0808">Transferase</keyword>
<dbReference type="InterPro" id="IPR002646">
    <property type="entry name" value="PolA_pol_head_dom"/>
</dbReference>
<keyword evidence="10" id="KW-1185">Reference proteome</keyword>
<evidence type="ECO:0000256" key="6">
    <source>
        <dbReference type="SAM" id="MobiDB-lite"/>
    </source>
</evidence>
<dbReference type="PANTHER" id="PTHR13734:SF5">
    <property type="entry name" value="CCA TRNA NUCLEOTIDYLTRANSFERASE, MITOCHONDRIAL"/>
    <property type="match status" value="1"/>
</dbReference>
<organism evidence="9 10">
    <name type="scientific">Hondaea fermentalgiana</name>
    <dbReference type="NCBI Taxonomy" id="2315210"/>
    <lineage>
        <taxon>Eukaryota</taxon>
        <taxon>Sar</taxon>
        <taxon>Stramenopiles</taxon>
        <taxon>Bigyra</taxon>
        <taxon>Labyrinthulomycetes</taxon>
        <taxon>Thraustochytrida</taxon>
        <taxon>Thraustochytriidae</taxon>
        <taxon>Hondaea</taxon>
    </lineage>
</organism>
<dbReference type="CDD" id="cd05398">
    <property type="entry name" value="NT_ClassII-CCAase"/>
    <property type="match status" value="1"/>
</dbReference>
<feature type="compositionally biased region" description="Basic residues" evidence="6">
    <location>
        <begin position="595"/>
        <end position="604"/>
    </location>
</feature>
<reference evidence="9 10" key="1">
    <citation type="submission" date="2017-12" db="EMBL/GenBank/DDBJ databases">
        <title>Sequencing, de novo assembly and annotation of complete genome of a new Thraustochytrid species, strain FCC1311.</title>
        <authorList>
            <person name="Sedici K."/>
            <person name="Godart F."/>
            <person name="Aiese Cigliano R."/>
            <person name="Sanseverino W."/>
            <person name="Barakat M."/>
            <person name="Ortet P."/>
            <person name="Marechal E."/>
            <person name="Cagnac O."/>
            <person name="Amato A."/>
        </authorList>
    </citation>
    <scope>NUCLEOTIDE SEQUENCE [LARGE SCALE GENOMIC DNA]</scope>
</reference>
<evidence type="ECO:0000313" key="9">
    <source>
        <dbReference type="EMBL" id="GBG29898.1"/>
    </source>
</evidence>
<dbReference type="GO" id="GO:0001680">
    <property type="term" value="P:tRNA 3'-terminal CCA addition"/>
    <property type="evidence" value="ECO:0007669"/>
    <property type="project" value="UniProtKB-ARBA"/>
</dbReference>
<evidence type="ECO:0000256" key="1">
    <source>
        <dbReference type="ARBA" id="ARBA00007265"/>
    </source>
</evidence>
<proteinExistence type="inferred from homology"/>
<keyword evidence="4 5" id="KW-0694">RNA-binding</keyword>
<gene>
    <name evidence="9" type="ORF">FCC1311_061182</name>
</gene>
<dbReference type="SUPFAM" id="SSF81891">
    <property type="entry name" value="Poly A polymerase C-terminal region-like"/>
    <property type="match status" value="1"/>
</dbReference>
<dbReference type="Proteomes" id="UP000241890">
    <property type="component" value="Unassembled WGS sequence"/>
</dbReference>
<dbReference type="FunFam" id="3.30.460.10:FF:000019">
    <property type="entry name" value="tRNA nucleotidyltransferase cca2"/>
    <property type="match status" value="1"/>
</dbReference>
<evidence type="ECO:0000256" key="4">
    <source>
        <dbReference type="ARBA" id="ARBA00022884"/>
    </source>
</evidence>
<dbReference type="InParanoid" id="A0A2R5GJI3"/>
<sequence>MTTETRSARPPPVAAQREEGPPRKRVRTLASGLEGKSLRGEDLQLTPAEADLFATIKEVVKRFELTTQVRVAGGWVRDKLLGRSSHDIDLALDDMTGLAFAEKVNAYLEEKGHEVHRIGLIQANPDQSKHLETASVNILGQSIDLVNLRAEEYVQESRIPSMTFGTAREDAERRDFTINALFYNINEDIVEDLTKRGLHDLECGIIRTPLPADTTFHDDPLRMLRAIRFGSRYDFSLDDAIVVALRDQTNVRALQDKVSRERIGIELRTMLESSRPVNALQLLCTHGLCPVVFMPPDFIAPNPATEAPLDEASLASDTRLREHLAKLDWQERVDFAKRTVDVLRGETAAGAACALVDYPRDEKNSPYAMEDFALGCLSALFYDLGDLEGLGSPKRKLEPAMQLVVRDTVKMRASIALDVALVSSTALGLGETARELASKAPERAALVADEDARIAVGRLYVRGKQLMPIALALASALAPDHVETLRMMHSVATNEWMLREMWQDKPLLDGKVLMRELGIKKGGTHIGILMDRQLEWRIRHRGDPSATRDACATYLKSIMGPIVEAEEAKKAARLHAVAEEKRIRRERHEEEQRKARERKAKKLQAAREAMSREDKPQHRLPKAD</sequence>
<dbReference type="AlphaFoldDB" id="A0A2R5GJI3"/>
<dbReference type="Pfam" id="PF12627">
    <property type="entry name" value="PolyA_pol_RNAbd"/>
    <property type="match status" value="1"/>
</dbReference>
<comment type="caution">
    <text evidence="9">The sequence shown here is derived from an EMBL/GenBank/DDBJ whole genome shotgun (WGS) entry which is preliminary data.</text>
</comment>
<dbReference type="InterPro" id="IPR043519">
    <property type="entry name" value="NT_sf"/>
</dbReference>
<evidence type="ECO:0000256" key="3">
    <source>
        <dbReference type="ARBA" id="ARBA00022741"/>
    </source>
</evidence>
<feature type="compositionally biased region" description="Basic and acidic residues" evidence="6">
    <location>
        <begin position="580"/>
        <end position="594"/>
    </location>
</feature>
<dbReference type="OrthoDB" id="445712at2759"/>
<evidence type="ECO:0000256" key="2">
    <source>
        <dbReference type="ARBA" id="ARBA00022679"/>
    </source>
</evidence>
<dbReference type="Gene3D" id="3.30.460.10">
    <property type="entry name" value="Beta Polymerase, domain 2"/>
    <property type="match status" value="1"/>
</dbReference>
<dbReference type="Gene3D" id="1.10.3090.10">
    <property type="entry name" value="cca-adding enzyme, domain 2"/>
    <property type="match status" value="1"/>
</dbReference>
<dbReference type="GO" id="GO:0005739">
    <property type="term" value="C:mitochondrion"/>
    <property type="evidence" value="ECO:0007669"/>
    <property type="project" value="UniProtKB-ARBA"/>
</dbReference>
<feature type="domain" description="tRNA nucleotidyltransferase/poly(A) polymerase RNA and SrmB- binding" evidence="8">
    <location>
        <begin position="235"/>
        <end position="296"/>
    </location>
</feature>
<evidence type="ECO:0000256" key="5">
    <source>
        <dbReference type="RuleBase" id="RU003953"/>
    </source>
</evidence>
<dbReference type="SUPFAM" id="SSF81301">
    <property type="entry name" value="Nucleotidyltransferase"/>
    <property type="match status" value="1"/>
</dbReference>
<dbReference type="Pfam" id="PF01743">
    <property type="entry name" value="PolyA_pol"/>
    <property type="match status" value="1"/>
</dbReference>
<dbReference type="GO" id="GO:0052929">
    <property type="term" value="F:ATP:3'-cytidine-cytidine-tRNA adenylyltransferase activity"/>
    <property type="evidence" value="ECO:0007669"/>
    <property type="project" value="TreeGrafter"/>
</dbReference>
<feature type="compositionally biased region" description="Basic and acidic residues" evidence="6">
    <location>
        <begin position="609"/>
        <end position="624"/>
    </location>
</feature>
<evidence type="ECO:0000259" key="8">
    <source>
        <dbReference type="Pfam" id="PF12627"/>
    </source>
</evidence>
<accession>A0A2R5GJI3</accession>
<dbReference type="GO" id="GO:0052927">
    <property type="term" value="F:CC tRNA cytidylyltransferase activity"/>
    <property type="evidence" value="ECO:0007669"/>
    <property type="project" value="TreeGrafter"/>
</dbReference>
<protein>
    <submittedName>
        <fullName evidence="9">CCA tRNA nucleotidyltransferase, mitochondrial</fullName>
    </submittedName>
</protein>
<feature type="domain" description="Poly A polymerase head" evidence="7">
    <location>
        <begin position="70"/>
        <end position="207"/>
    </location>
</feature>
<dbReference type="GO" id="GO:0000166">
    <property type="term" value="F:nucleotide binding"/>
    <property type="evidence" value="ECO:0007669"/>
    <property type="project" value="UniProtKB-KW"/>
</dbReference>
<name>A0A2R5GJI3_9STRA</name>
<dbReference type="PANTHER" id="PTHR13734">
    <property type="entry name" value="TRNA-NUCLEOTIDYLTRANSFERASE"/>
    <property type="match status" value="1"/>
</dbReference>
<feature type="region of interest" description="Disordered" evidence="6">
    <location>
        <begin position="580"/>
        <end position="624"/>
    </location>
</feature>
<evidence type="ECO:0000259" key="7">
    <source>
        <dbReference type="Pfam" id="PF01743"/>
    </source>
</evidence>
<keyword evidence="3" id="KW-0547">Nucleotide-binding</keyword>
<comment type="similarity">
    <text evidence="1 5">Belongs to the tRNA nucleotidyltransferase/poly(A) polymerase family.</text>
</comment>
<dbReference type="EMBL" id="BEYU01000067">
    <property type="protein sequence ID" value="GBG29898.1"/>
    <property type="molecule type" value="Genomic_DNA"/>
</dbReference>
<feature type="region of interest" description="Disordered" evidence="6">
    <location>
        <begin position="1"/>
        <end position="26"/>
    </location>
</feature>
<dbReference type="InterPro" id="IPR032828">
    <property type="entry name" value="PolyA_RNA-bd"/>
</dbReference>